<dbReference type="HAMAP" id="MF_00004">
    <property type="entry name" value="Aden_phosphoribosyltr"/>
    <property type="match status" value="1"/>
</dbReference>
<evidence type="ECO:0000256" key="4">
    <source>
        <dbReference type="ARBA" id="ARBA00004659"/>
    </source>
</evidence>
<dbReference type="InterPro" id="IPR005764">
    <property type="entry name" value="Ade_phspho_trans"/>
</dbReference>
<gene>
    <name evidence="11" type="primary">apt</name>
    <name evidence="13" type="ORF">FHS60_000603</name>
</gene>
<dbReference type="Proteomes" id="UP000541425">
    <property type="component" value="Unassembled WGS sequence"/>
</dbReference>
<comment type="function">
    <text evidence="2 11">Catalyzes a salvage reaction resulting in the formation of AMP, that is energically less costly than de novo synthesis.</text>
</comment>
<feature type="domain" description="Phosphoribosyltransferase" evidence="12">
    <location>
        <begin position="26"/>
        <end position="151"/>
    </location>
</feature>
<evidence type="ECO:0000256" key="2">
    <source>
        <dbReference type="ARBA" id="ARBA00003968"/>
    </source>
</evidence>
<evidence type="ECO:0000259" key="12">
    <source>
        <dbReference type="Pfam" id="PF00156"/>
    </source>
</evidence>
<dbReference type="FunFam" id="3.40.50.2020:FF:000021">
    <property type="entry name" value="Adenine phosphoribosyltransferase"/>
    <property type="match status" value="1"/>
</dbReference>
<organism evidence="13 14">
    <name type="scientific">Alloprevotella rava</name>
    <dbReference type="NCBI Taxonomy" id="671218"/>
    <lineage>
        <taxon>Bacteria</taxon>
        <taxon>Pseudomonadati</taxon>
        <taxon>Bacteroidota</taxon>
        <taxon>Bacteroidia</taxon>
        <taxon>Bacteroidales</taxon>
        <taxon>Prevotellaceae</taxon>
        <taxon>Alloprevotella</taxon>
    </lineage>
</organism>
<dbReference type="NCBIfam" id="NF002636">
    <property type="entry name" value="PRK02304.1-5"/>
    <property type="match status" value="1"/>
</dbReference>
<comment type="pathway">
    <text evidence="4 11">Purine metabolism; AMP biosynthesis via salvage pathway; AMP from adenine: step 1/1.</text>
</comment>
<dbReference type="Gene3D" id="3.40.50.2020">
    <property type="match status" value="1"/>
</dbReference>
<dbReference type="InterPro" id="IPR000836">
    <property type="entry name" value="PRTase_dom"/>
</dbReference>
<dbReference type="PANTHER" id="PTHR32315">
    <property type="entry name" value="ADENINE PHOSPHORIBOSYLTRANSFERASE"/>
    <property type="match status" value="1"/>
</dbReference>
<dbReference type="GO" id="GO:0006166">
    <property type="term" value="P:purine ribonucleoside salvage"/>
    <property type="evidence" value="ECO:0007669"/>
    <property type="project" value="UniProtKB-KW"/>
</dbReference>
<accession>A0A7W5UHT1</accession>
<dbReference type="GO" id="GO:0002055">
    <property type="term" value="F:adenine binding"/>
    <property type="evidence" value="ECO:0007669"/>
    <property type="project" value="TreeGrafter"/>
</dbReference>
<dbReference type="EC" id="2.4.2.7" evidence="6 11"/>
<dbReference type="RefSeq" id="WP_009347590.1">
    <property type="nucleotide sequence ID" value="NZ_JACICA010000002.1"/>
</dbReference>
<evidence type="ECO:0000256" key="11">
    <source>
        <dbReference type="HAMAP-Rule" id="MF_00004"/>
    </source>
</evidence>
<dbReference type="AlphaFoldDB" id="A0A7W5UHT1"/>
<protein>
    <recommendedName>
        <fullName evidence="6 11">Adenine phosphoribosyltransferase</fullName>
        <shortName evidence="11">APRT</shortName>
        <ecNumber evidence="6 11">2.4.2.7</ecNumber>
    </recommendedName>
</protein>
<dbReference type="UniPathway" id="UPA00588">
    <property type="reaction ID" value="UER00646"/>
</dbReference>
<dbReference type="SUPFAM" id="SSF53271">
    <property type="entry name" value="PRTase-like"/>
    <property type="match status" value="1"/>
</dbReference>
<evidence type="ECO:0000256" key="6">
    <source>
        <dbReference type="ARBA" id="ARBA00011893"/>
    </source>
</evidence>
<comment type="catalytic activity">
    <reaction evidence="1 11">
        <text>AMP + diphosphate = 5-phospho-alpha-D-ribose 1-diphosphate + adenine</text>
        <dbReference type="Rhea" id="RHEA:16609"/>
        <dbReference type="ChEBI" id="CHEBI:16708"/>
        <dbReference type="ChEBI" id="CHEBI:33019"/>
        <dbReference type="ChEBI" id="CHEBI:58017"/>
        <dbReference type="ChEBI" id="CHEBI:456215"/>
        <dbReference type="EC" id="2.4.2.7"/>
    </reaction>
</comment>
<evidence type="ECO:0000256" key="9">
    <source>
        <dbReference type="ARBA" id="ARBA00022679"/>
    </source>
</evidence>
<evidence type="ECO:0000313" key="13">
    <source>
        <dbReference type="EMBL" id="MBB3702150.1"/>
    </source>
</evidence>
<dbReference type="GO" id="GO:0006168">
    <property type="term" value="P:adenine salvage"/>
    <property type="evidence" value="ECO:0007669"/>
    <property type="project" value="InterPro"/>
</dbReference>
<keyword evidence="7 11" id="KW-0963">Cytoplasm</keyword>
<reference evidence="13 14" key="1">
    <citation type="submission" date="2020-08" db="EMBL/GenBank/DDBJ databases">
        <title>Genomic Encyclopedia of Type Strains, Phase IV (KMG-IV): sequencing the most valuable type-strain genomes for metagenomic binning, comparative biology and taxonomic classification.</title>
        <authorList>
            <person name="Goeker M."/>
        </authorList>
    </citation>
    <scope>NUCLEOTIDE SEQUENCE [LARGE SCALE GENOMIC DNA]</scope>
    <source>
        <strain evidence="13 14">DSM 22548</strain>
    </source>
</reference>
<dbReference type="CDD" id="cd06223">
    <property type="entry name" value="PRTases_typeI"/>
    <property type="match status" value="1"/>
</dbReference>
<dbReference type="InterPro" id="IPR050054">
    <property type="entry name" value="UPRTase/APRTase"/>
</dbReference>
<evidence type="ECO:0000313" key="14">
    <source>
        <dbReference type="Proteomes" id="UP000541425"/>
    </source>
</evidence>
<dbReference type="NCBIfam" id="NF002634">
    <property type="entry name" value="PRK02304.1-3"/>
    <property type="match status" value="1"/>
</dbReference>
<evidence type="ECO:0000256" key="7">
    <source>
        <dbReference type="ARBA" id="ARBA00022490"/>
    </source>
</evidence>
<dbReference type="EMBL" id="JACICA010000002">
    <property type="protein sequence ID" value="MBB3702150.1"/>
    <property type="molecule type" value="Genomic_DNA"/>
</dbReference>
<dbReference type="GO" id="GO:0044209">
    <property type="term" value="P:AMP salvage"/>
    <property type="evidence" value="ECO:0007669"/>
    <property type="project" value="UniProtKB-UniRule"/>
</dbReference>
<keyword evidence="10 11" id="KW-0660">Purine salvage</keyword>
<comment type="subunit">
    <text evidence="11">Homodimer.</text>
</comment>
<dbReference type="GO" id="GO:0005737">
    <property type="term" value="C:cytoplasm"/>
    <property type="evidence" value="ECO:0007669"/>
    <property type="project" value="UniProtKB-SubCell"/>
</dbReference>
<proteinExistence type="inferred from homology"/>
<evidence type="ECO:0000256" key="3">
    <source>
        <dbReference type="ARBA" id="ARBA00004496"/>
    </source>
</evidence>
<evidence type="ECO:0000256" key="5">
    <source>
        <dbReference type="ARBA" id="ARBA00008391"/>
    </source>
</evidence>
<dbReference type="GO" id="GO:0016208">
    <property type="term" value="F:AMP binding"/>
    <property type="evidence" value="ECO:0007669"/>
    <property type="project" value="TreeGrafter"/>
</dbReference>
<evidence type="ECO:0000256" key="1">
    <source>
        <dbReference type="ARBA" id="ARBA00000868"/>
    </source>
</evidence>
<keyword evidence="8 11" id="KW-0328">Glycosyltransferase</keyword>
<evidence type="ECO:0000256" key="10">
    <source>
        <dbReference type="ARBA" id="ARBA00022726"/>
    </source>
</evidence>
<dbReference type="GO" id="GO:0003999">
    <property type="term" value="F:adenine phosphoribosyltransferase activity"/>
    <property type="evidence" value="ECO:0007669"/>
    <property type="project" value="UniProtKB-UniRule"/>
</dbReference>
<comment type="subcellular location">
    <subcellularLocation>
        <location evidence="3 11">Cytoplasm</location>
    </subcellularLocation>
</comment>
<keyword evidence="9 11" id="KW-0808">Transferase</keyword>
<sequence>MNEKLLLNNLRNIPDYPKAGIQFQDVSTLFKNPDCVKEIKEELVRIYKDKGITKVVGVESRGFVMGGILASELGAGFVMARKPGKLPALTCKASYKKEYGYDTIEIHTDAIEEGDVVLIHDDLLATGGSMQAVYNLCAHFKPKKIYINFLIELAMEGLHGRETLGADKDITTLVTVRR</sequence>
<name>A0A7W5UHT1_9BACT</name>
<dbReference type="InterPro" id="IPR029057">
    <property type="entry name" value="PRTase-like"/>
</dbReference>
<dbReference type="PANTHER" id="PTHR32315:SF3">
    <property type="entry name" value="ADENINE PHOSPHORIBOSYLTRANSFERASE"/>
    <property type="match status" value="1"/>
</dbReference>
<evidence type="ECO:0000256" key="8">
    <source>
        <dbReference type="ARBA" id="ARBA00022676"/>
    </source>
</evidence>
<dbReference type="Pfam" id="PF00156">
    <property type="entry name" value="Pribosyltran"/>
    <property type="match status" value="1"/>
</dbReference>
<comment type="similarity">
    <text evidence="5 11">Belongs to the purine/pyrimidine phosphoribosyltransferase family.</text>
</comment>
<comment type="caution">
    <text evidence="13">The sequence shown here is derived from an EMBL/GenBank/DDBJ whole genome shotgun (WGS) entry which is preliminary data.</text>
</comment>